<evidence type="ECO:0000256" key="2">
    <source>
        <dbReference type="ARBA" id="ARBA00004496"/>
    </source>
</evidence>
<evidence type="ECO:0000259" key="6">
    <source>
        <dbReference type="PROSITE" id="PS50250"/>
    </source>
</evidence>
<dbReference type="Pfam" id="PF01399">
    <property type="entry name" value="PCI"/>
    <property type="match status" value="1"/>
</dbReference>
<evidence type="ECO:0000313" key="8">
    <source>
        <dbReference type="Proteomes" id="UP000800235"/>
    </source>
</evidence>
<dbReference type="AlphaFoldDB" id="A0A9P4TWQ1"/>
<dbReference type="PANTHER" id="PTHR14145">
    <property type="entry name" value="26S PROTESOME SUBUNIT 6"/>
    <property type="match status" value="1"/>
</dbReference>
<evidence type="ECO:0000256" key="5">
    <source>
        <dbReference type="ARBA" id="ARBA00023242"/>
    </source>
</evidence>
<reference evidence="7" key="1">
    <citation type="journal article" date="2020" name="Stud. Mycol.">
        <title>101 Dothideomycetes genomes: a test case for predicting lifestyles and emergence of pathogens.</title>
        <authorList>
            <person name="Haridas S."/>
            <person name="Albert R."/>
            <person name="Binder M."/>
            <person name="Bloem J."/>
            <person name="Labutti K."/>
            <person name="Salamov A."/>
            <person name="Andreopoulos B."/>
            <person name="Baker S."/>
            <person name="Barry K."/>
            <person name="Bills G."/>
            <person name="Bluhm B."/>
            <person name="Cannon C."/>
            <person name="Castanera R."/>
            <person name="Culley D."/>
            <person name="Daum C."/>
            <person name="Ezra D."/>
            <person name="Gonzalez J."/>
            <person name="Henrissat B."/>
            <person name="Kuo A."/>
            <person name="Liang C."/>
            <person name="Lipzen A."/>
            <person name="Lutzoni F."/>
            <person name="Magnuson J."/>
            <person name="Mondo S."/>
            <person name="Nolan M."/>
            <person name="Ohm R."/>
            <person name="Pangilinan J."/>
            <person name="Park H.-J."/>
            <person name="Ramirez L."/>
            <person name="Alfaro M."/>
            <person name="Sun H."/>
            <person name="Tritt A."/>
            <person name="Yoshinaga Y."/>
            <person name="Zwiers L.-H."/>
            <person name="Turgeon B."/>
            <person name="Goodwin S."/>
            <person name="Spatafora J."/>
            <person name="Crous P."/>
            <person name="Grigoriev I."/>
        </authorList>
    </citation>
    <scope>NUCLEOTIDE SEQUENCE</scope>
    <source>
        <strain evidence="7">CBS 130266</strain>
    </source>
</reference>
<accession>A0A9P4TWQ1</accession>
<dbReference type="InterPro" id="IPR045135">
    <property type="entry name" value="Rpn7_N"/>
</dbReference>
<protein>
    <submittedName>
        <fullName evidence="7">COP9 signalosome-like protein complex subunit 1</fullName>
    </submittedName>
</protein>
<gene>
    <name evidence="7" type="ORF">EJ08DRAFT_356090</name>
</gene>
<dbReference type="OrthoDB" id="422427at2759"/>
<comment type="caution">
    <text evidence="7">The sequence shown here is derived from an EMBL/GenBank/DDBJ whole genome shotgun (WGS) entry which is preliminary data.</text>
</comment>
<proteinExistence type="predicted"/>
<comment type="subcellular location">
    <subcellularLocation>
        <location evidence="2">Cytoplasm</location>
    </subcellularLocation>
    <subcellularLocation>
        <location evidence="1">Nucleus</location>
    </subcellularLocation>
</comment>
<name>A0A9P4TWQ1_9PEZI</name>
<dbReference type="Proteomes" id="UP000800235">
    <property type="component" value="Unassembled WGS sequence"/>
</dbReference>
<evidence type="ECO:0000313" key="7">
    <source>
        <dbReference type="EMBL" id="KAF2427401.1"/>
    </source>
</evidence>
<dbReference type="PROSITE" id="PS50250">
    <property type="entry name" value="PCI"/>
    <property type="match status" value="1"/>
</dbReference>
<dbReference type="GO" id="GO:0008180">
    <property type="term" value="C:COP9 signalosome"/>
    <property type="evidence" value="ECO:0007669"/>
    <property type="project" value="UniProtKB-KW"/>
</dbReference>
<dbReference type="InterPro" id="IPR000717">
    <property type="entry name" value="PCI_dom"/>
</dbReference>
<keyword evidence="3" id="KW-0963">Cytoplasm</keyword>
<dbReference type="InterPro" id="IPR019585">
    <property type="entry name" value="Rpn7/CSN1"/>
</dbReference>
<dbReference type="EMBL" id="MU007060">
    <property type="protein sequence ID" value="KAF2427401.1"/>
    <property type="molecule type" value="Genomic_DNA"/>
</dbReference>
<feature type="domain" description="PCI" evidence="6">
    <location>
        <begin position="228"/>
        <end position="408"/>
    </location>
</feature>
<dbReference type="GO" id="GO:0005737">
    <property type="term" value="C:cytoplasm"/>
    <property type="evidence" value="ECO:0007669"/>
    <property type="project" value="UniProtKB-SubCell"/>
</dbReference>
<keyword evidence="4" id="KW-0736">Signalosome</keyword>
<sequence>MADSVLFQGLIASGDRVVKELPKMDLESYISNYDGYTKLMRLQCIAMTSPLLSKEAFRIAITQIKESATKNGGCSDVTFYQTLVEALEKLSPSDPLAYLDTDWMEQVTAKSARKTDILEKELKTYKNNLIKESIRMGTEDLGNHFITIGNFGDAYRSYNRMREHCTTSKQIAQMTFKLLYLSTLQRNWGATQSYQLKMSALQLPDKDRAEYDPIMEACSGLAHLSQGQYREAAIAFLKVDQSYTTPIKQAGITFQREVISPNDVAVYGGLCALAKMDREELQRRVLDNSSFRPLLELEPHIRRAISMFCASKYTGCLEILESYQADYLLDLYLQDHFLNLYKAVRAKCIIQWFSAFSVVTWSEIEKAFPQKLEGMSIEDELKKMIMEDGLDARLDLVDKLLICPTPDLRITTIESSLTTARDIERKMRLKLHRINMQAAGFVVKSSNSGGNNISGLLLDDAESKGNSGGGPLSVMGLRGANTGGKVKRGSSGLGFGGF</sequence>
<keyword evidence="8" id="KW-1185">Reference proteome</keyword>
<evidence type="ECO:0000256" key="4">
    <source>
        <dbReference type="ARBA" id="ARBA00022790"/>
    </source>
</evidence>
<evidence type="ECO:0000256" key="3">
    <source>
        <dbReference type="ARBA" id="ARBA00022490"/>
    </source>
</evidence>
<dbReference type="PANTHER" id="PTHR14145:SF2">
    <property type="entry name" value="COP9 SIGNALOSOME COMPLEX SUBUNIT 1"/>
    <property type="match status" value="1"/>
</dbReference>
<dbReference type="Gene3D" id="1.25.40.570">
    <property type="match status" value="1"/>
</dbReference>
<evidence type="ECO:0000256" key="1">
    <source>
        <dbReference type="ARBA" id="ARBA00004123"/>
    </source>
</evidence>
<keyword evidence="5" id="KW-0539">Nucleus</keyword>
<organism evidence="7 8">
    <name type="scientific">Tothia fuscella</name>
    <dbReference type="NCBI Taxonomy" id="1048955"/>
    <lineage>
        <taxon>Eukaryota</taxon>
        <taxon>Fungi</taxon>
        <taxon>Dikarya</taxon>
        <taxon>Ascomycota</taxon>
        <taxon>Pezizomycotina</taxon>
        <taxon>Dothideomycetes</taxon>
        <taxon>Pleosporomycetidae</taxon>
        <taxon>Venturiales</taxon>
        <taxon>Cylindrosympodiaceae</taxon>
        <taxon>Tothia</taxon>
    </lineage>
</organism>
<dbReference type="Pfam" id="PF10602">
    <property type="entry name" value="RPN7"/>
    <property type="match status" value="1"/>
</dbReference>